<feature type="domain" description="FUZ/MON1/HPS1 first Longin" evidence="3">
    <location>
        <begin position="54"/>
        <end position="176"/>
    </location>
</feature>
<evidence type="ECO:0000313" key="6">
    <source>
        <dbReference type="Proteomes" id="UP000050525"/>
    </source>
</evidence>
<dbReference type="PRINTS" id="PR01546">
    <property type="entry name" value="YEAST73DUF"/>
</dbReference>
<proteinExistence type="inferred from homology"/>
<dbReference type="EMBL" id="AKHW03006155">
    <property type="protein sequence ID" value="KYO23990.1"/>
    <property type="molecule type" value="Genomic_DNA"/>
</dbReference>
<feature type="compositionally biased region" description="Low complexity" evidence="2">
    <location>
        <begin position="25"/>
        <end position="39"/>
    </location>
</feature>
<dbReference type="STRING" id="8496.A0A151MHY4"/>
<accession>A0A151MHY4</accession>
<evidence type="ECO:0000259" key="4">
    <source>
        <dbReference type="Pfam" id="PF19037"/>
    </source>
</evidence>
<comment type="similarity">
    <text evidence="1">Belongs to the MON1/SAND family.</text>
</comment>
<dbReference type="AlphaFoldDB" id="A0A151MHY4"/>
<dbReference type="GO" id="GO:0016192">
    <property type="term" value="P:vesicle-mediated transport"/>
    <property type="evidence" value="ECO:0007669"/>
    <property type="project" value="InterPro"/>
</dbReference>
<dbReference type="InterPro" id="IPR043972">
    <property type="entry name" value="FUZ/MON1/HPS1_longin_1"/>
</dbReference>
<comment type="caution">
    <text evidence="5">The sequence shown here is derived from an EMBL/GenBank/DDBJ whole genome shotgun (WGS) entry which is preliminary data.</text>
</comment>
<reference evidence="5 6" key="1">
    <citation type="journal article" date="2012" name="Genome Biol.">
        <title>Sequencing three crocodilian genomes to illuminate the evolution of archosaurs and amniotes.</title>
        <authorList>
            <person name="St John J.A."/>
            <person name="Braun E.L."/>
            <person name="Isberg S.R."/>
            <person name="Miles L.G."/>
            <person name="Chong A.Y."/>
            <person name="Gongora J."/>
            <person name="Dalzell P."/>
            <person name="Moran C."/>
            <person name="Bed'hom B."/>
            <person name="Abzhanov A."/>
            <person name="Burgess S.C."/>
            <person name="Cooksey A.M."/>
            <person name="Castoe T.A."/>
            <person name="Crawford N.G."/>
            <person name="Densmore L.D."/>
            <person name="Drew J.C."/>
            <person name="Edwards S.V."/>
            <person name="Faircloth B.C."/>
            <person name="Fujita M.K."/>
            <person name="Greenwold M.J."/>
            <person name="Hoffmann F.G."/>
            <person name="Howard J.M."/>
            <person name="Iguchi T."/>
            <person name="Janes D.E."/>
            <person name="Khan S.Y."/>
            <person name="Kohno S."/>
            <person name="de Koning A.J."/>
            <person name="Lance S.L."/>
            <person name="McCarthy F.M."/>
            <person name="McCormack J.E."/>
            <person name="Merchant M.E."/>
            <person name="Peterson D.G."/>
            <person name="Pollock D.D."/>
            <person name="Pourmand N."/>
            <person name="Raney B.J."/>
            <person name="Roessler K.A."/>
            <person name="Sanford J.R."/>
            <person name="Sawyer R.H."/>
            <person name="Schmidt C.J."/>
            <person name="Triplett E.W."/>
            <person name="Tuberville T.D."/>
            <person name="Venegas-Anaya M."/>
            <person name="Howard J.T."/>
            <person name="Jarvis E.D."/>
            <person name="Guillette L.J.Jr."/>
            <person name="Glenn T.C."/>
            <person name="Green R.E."/>
            <person name="Ray D.A."/>
        </authorList>
    </citation>
    <scope>NUCLEOTIDE SEQUENCE [LARGE SCALE GENOMIC DNA]</scope>
    <source>
        <strain evidence="5">KSC_2009_1</strain>
    </source>
</reference>
<dbReference type="Proteomes" id="UP000050525">
    <property type="component" value="Unassembled WGS sequence"/>
</dbReference>
<dbReference type="Pfam" id="PF19037">
    <property type="entry name" value="Fuz_longin_2"/>
    <property type="match status" value="1"/>
</dbReference>
<dbReference type="InterPro" id="IPR004353">
    <property type="entry name" value="Mon1"/>
</dbReference>
<feature type="domain" description="FUZ/MON1/HPS1 second Longin" evidence="4">
    <location>
        <begin position="177"/>
        <end position="230"/>
    </location>
</feature>
<evidence type="ECO:0000256" key="1">
    <source>
        <dbReference type="RuleBase" id="RU367048"/>
    </source>
</evidence>
<organism evidence="5 6">
    <name type="scientific">Alligator mississippiensis</name>
    <name type="common">American alligator</name>
    <dbReference type="NCBI Taxonomy" id="8496"/>
    <lineage>
        <taxon>Eukaryota</taxon>
        <taxon>Metazoa</taxon>
        <taxon>Chordata</taxon>
        <taxon>Craniata</taxon>
        <taxon>Vertebrata</taxon>
        <taxon>Euteleostomi</taxon>
        <taxon>Archelosauria</taxon>
        <taxon>Archosauria</taxon>
        <taxon>Crocodylia</taxon>
        <taxon>Alligatoridae</taxon>
        <taxon>Alligatorinae</taxon>
        <taxon>Alligator</taxon>
    </lineage>
</organism>
<dbReference type="Pfam" id="PF19036">
    <property type="entry name" value="Fuz_longin_1"/>
    <property type="match status" value="1"/>
</dbReference>
<protein>
    <recommendedName>
        <fullName evidence="1">Vacuolar fusion protein MON1 homolog</fullName>
    </recommendedName>
</protein>
<name>A0A151MHY4_ALLMI</name>
<evidence type="ECO:0000313" key="5">
    <source>
        <dbReference type="EMBL" id="KYO23990.1"/>
    </source>
</evidence>
<evidence type="ECO:0000256" key="2">
    <source>
        <dbReference type="SAM" id="MobiDB-lite"/>
    </source>
</evidence>
<gene>
    <name evidence="5" type="ORF">Y1Q_0004587</name>
</gene>
<evidence type="ECO:0000259" key="3">
    <source>
        <dbReference type="Pfam" id="PF19036"/>
    </source>
</evidence>
<dbReference type="GO" id="GO:0006623">
    <property type="term" value="P:protein targeting to vacuole"/>
    <property type="evidence" value="ECO:0007669"/>
    <property type="project" value="UniProtKB-UniRule"/>
</dbReference>
<dbReference type="InterPro" id="IPR043971">
    <property type="entry name" value="FUZ/MON1/HPS1_longin_2"/>
</dbReference>
<dbReference type="eggNOG" id="KOG0997">
    <property type="taxonomic scope" value="Eukaryota"/>
</dbReference>
<sequence>MGMATGEEMAPTLGPEELSAGLEEAAPGSIPSPSPGASRGVEEAGGPGWRARRKHVFVLSEAGKPIYSRYGSEEALSATMGVMTALVSFVESGHDAIRSICSEDRKLVFEQQGPLVLVSVSRTRQSEGQLRRELLAVHGQILSVLTRGAIARLFQRRQGYDLRRLLAGSERLLDGLLGEMWTPVCLPRFNPDGYFYAYVARLEAEGRVCLTLLSTDREAFYAAAACRRRIEEGLRAHGCLPGLVGALRTPAYGVGAVGLPELRHFIYKPLDIPDNYRQLPQFTR</sequence>
<comment type="function">
    <text evidence="1">Plays an important role in membrane trafficking through the secretory apparatus.</text>
</comment>
<dbReference type="GO" id="GO:0035658">
    <property type="term" value="C:Mon1-Ccz1 complex"/>
    <property type="evidence" value="ECO:0007669"/>
    <property type="project" value="TreeGrafter"/>
</dbReference>
<dbReference type="PANTHER" id="PTHR13027">
    <property type="entry name" value="SAND PROTEIN-RELATED"/>
    <property type="match status" value="1"/>
</dbReference>
<feature type="region of interest" description="Disordered" evidence="2">
    <location>
        <begin position="1"/>
        <end position="47"/>
    </location>
</feature>
<dbReference type="PANTHER" id="PTHR13027:SF13">
    <property type="entry name" value="VACUOLAR FUSION PROTEIN MON1 HOMOLOG B"/>
    <property type="match status" value="1"/>
</dbReference>
<keyword evidence="6" id="KW-1185">Reference proteome</keyword>